<proteinExistence type="predicted"/>
<dbReference type="GO" id="GO:0000166">
    <property type="term" value="F:nucleotide binding"/>
    <property type="evidence" value="ECO:0007669"/>
    <property type="project" value="InterPro"/>
</dbReference>
<dbReference type="FunCoup" id="R7U2R2">
    <property type="interactions" value="1317"/>
</dbReference>
<dbReference type="EnsemblMetazoa" id="CapteT170981">
    <property type="protein sequence ID" value="CapteP170981"/>
    <property type="gene ID" value="CapteG170981"/>
</dbReference>
<reference evidence="2 4" key="2">
    <citation type="journal article" date="2013" name="Nature">
        <title>Insights into bilaterian evolution from three spiralian genomes.</title>
        <authorList>
            <person name="Simakov O."/>
            <person name="Marletaz F."/>
            <person name="Cho S.J."/>
            <person name="Edsinger-Gonzales E."/>
            <person name="Havlak P."/>
            <person name="Hellsten U."/>
            <person name="Kuo D.H."/>
            <person name="Larsson T."/>
            <person name="Lv J."/>
            <person name="Arendt D."/>
            <person name="Savage R."/>
            <person name="Osoegawa K."/>
            <person name="de Jong P."/>
            <person name="Grimwood J."/>
            <person name="Chapman J.A."/>
            <person name="Shapiro H."/>
            <person name="Aerts A."/>
            <person name="Otillar R.P."/>
            <person name="Terry A.Y."/>
            <person name="Boore J.L."/>
            <person name="Grigoriev I.V."/>
            <person name="Lindberg D.R."/>
            <person name="Seaver E.C."/>
            <person name="Weisblat D.A."/>
            <person name="Putnam N.H."/>
            <person name="Rokhsar D.S."/>
        </authorList>
    </citation>
    <scope>NUCLEOTIDE SEQUENCE</scope>
    <source>
        <strain evidence="2 4">I ESC-2004</strain>
    </source>
</reference>
<evidence type="ECO:0000313" key="3">
    <source>
        <dbReference type="EnsemblMetazoa" id="CapteP170981"/>
    </source>
</evidence>
<dbReference type="InterPro" id="IPR012676">
    <property type="entry name" value="TGS-like"/>
</dbReference>
<dbReference type="InterPro" id="IPR012675">
    <property type="entry name" value="Beta-grasp_dom_sf"/>
</dbReference>
<reference evidence="4" key="1">
    <citation type="submission" date="2012-12" db="EMBL/GenBank/DDBJ databases">
        <authorList>
            <person name="Hellsten U."/>
            <person name="Grimwood J."/>
            <person name="Chapman J.A."/>
            <person name="Shapiro H."/>
            <person name="Aerts A."/>
            <person name="Otillar R.P."/>
            <person name="Terry A.Y."/>
            <person name="Boore J.L."/>
            <person name="Simakov O."/>
            <person name="Marletaz F."/>
            <person name="Cho S.-J."/>
            <person name="Edsinger-Gonzales E."/>
            <person name="Havlak P."/>
            <person name="Kuo D.-H."/>
            <person name="Larsson T."/>
            <person name="Lv J."/>
            <person name="Arendt D."/>
            <person name="Savage R."/>
            <person name="Osoegawa K."/>
            <person name="de Jong P."/>
            <person name="Lindberg D.R."/>
            <person name="Seaver E.C."/>
            <person name="Weisblat D.A."/>
            <person name="Putnam N.H."/>
            <person name="Grigoriev I.V."/>
            <person name="Rokhsar D.S."/>
        </authorList>
    </citation>
    <scope>NUCLEOTIDE SEQUENCE</scope>
    <source>
        <strain evidence="4">I ESC-2004</strain>
    </source>
</reference>
<sequence>MVVSSRSLSKLFTSTSRRRFCSKAEGLSNAEITKKRNELFGREKARQLALITRVEKIEVEHVGPPENCRLLMNKGLSTPFNCAMHIQENLMSRSVLALVNGQPWDLHRPLEDHCELKFLHFKDEDPALSNKAFWRTGSFLIGYTLERVFKDQHYVQLCSFPRPRVETGSFVYDAHLGISDWTPSQAELQCMSRVPAKLQFEDFKLERLTVDASLASKMFEDNKFKSSQIPFIAAKSKTGHSVTLYRMDDHVDISEGPLIASTALINRFNITAIHDIESEDYGSLKRVQGLSTPKQLPIHFWNYGILCERAAKLNPAPMPAQWNKEAMATRNNA</sequence>
<evidence type="ECO:0000313" key="2">
    <source>
        <dbReference type="EMBL" id="ELT97460.1"/>
    </source>
</evidence>
<dbReference type="InterPro" id="IPR004095">
    <property type="entry name" value="TGS"/>
</dbReference>
<dbReference type="SUPFAM" id="SSF81271">
    <property type="entry name" value="TGS-like"/>
    <property type="match status" value="1"/>
</dbReference>
<dbReference type="Proteomes" id="UP000014760">
    <property type="component" value="Unassembled WGS sequence"/>
</dbReference>
<protein>
    <recommendedName>
        <fullName evidence="1">TGS domain-containing protein</fullName>
    </recommendedName>
</protein>
<dbReference type="PANTHER" id="PTHR42753">
    <property type="entry name" value="MITOCHONDRIAL RIBOSOME PROTEIN L39/PROLYL-TRNA LIGASE FAMILY MEMBER"/>
    <property type="match status" value="1"/>
</dbReference>
<evidence type="ECO:0000259" key="1">
    <source>
        <dbReference type="Pfam" id="PF02824"/>
    </source>
</evidence>
<dbReference type="OrthoDB" id="5870821at2759"/>
<dbReference type="Gene3D" id="3.10.20.30">
    <property type="match status" value="1"/>
</dbReference>
<dbReference type="STRING" id="283909.R7U2R2"/>
<dbReference type="AlphaFoldDB" id="R7U2R2"/>
<dbReference type="EMBL" id="AMQN01002172">
    <property type="status" value="NOT_ANNOTATED_CDS"/>
    <property type="molecule type" value="Genomic_DNA"/>
</dbReference>
<dbReference type="Pfam" id="PF02824">
    <property type="entry name" value="TGS"/>
    <property type="match status" value="1"/>
</dbReference>
<accession>R7U2R2</accession>
<dbReference type="Gene3D" id="3.30.980.10">
    <property type="entry name" value="Threonyl-trna Synthetase, Chain A, domain 2"/>
    <property type="match status" value="1"/>
</dbReference>
<dbReference type="SUPFAM" id="SSF55186">
    <property type="entry name" value="ThrRS/AlaRS common domain"/>
    <property type="match status" value="1"/>
</dbReference>
<reference evidence="3" key="3">
    <citation type="submission" date="2015-06" db="UniProtKB">
        <authorList>
            <consortium name="EnsemblMetazoa"/>
        </authorList>
    </citation>
    <scope>IDENTIFICATION</scope>
</reference>
<dbReference type="GO" id="GO:0005739">
    <property type="term" value="C:mitochondrion"/>
    <property type="evidence" value="ECO:0007669"/>
    <property type="project" value="TreeGrafter"/>
</dbReference>
<feature type="domain" description="TGS" evidence="1">
    <location>
        <begin position="77"/>
        <end position="118"/>
    </location>
</feature>
<dbReference type="GO" id="GO:0003723">
    <property type="term" value="F:RNA binding"/>
    <property type="evidence" value="ECO:0007669"/>
    <property type="project" value="TreeGrafter"/>
</dbReference>
<dbReference type="InterPro" id="IPR050062">
    <property type="entry name" value="Pro-tRNA_synthetase"/>
</dbReference>
<organism evidence="2">
    <name type="scientific">Capitella teleta</name>
    <name type="common">Polychaete worm</name>
    <dbReference type="NCBI Taxonomy" id="283909"/>
    <lineage>
        <taxon>Eukaryota</taxon>
        <taxon>Metazoa</taxon>
        <taxon>Spiralia</taxon>
        <taxon>Lophotrochozoa</taxon>
        <taxon>Annelida</taxon>
        <taxon>Polychaeta</taxon>
        <taxon>Sedentaria</taxon>
        <taxon>Scolecida</taxon>
        <taxon>Capitellidae</taxon>
        <taxon>Capitella</taxon>
    </lineage>
</organism>
<dbReference type="CDD" id="cd01667">
    <property type="entry name" value="TGS_ThrRS"/>
    <property type="match status" value="1"/>
</dbReference>
<keyword evidence="4" id="KW-1185">Reference proteome</keyword>
<name>R7U2R2_CAPTE</name>
<gene>
    <name evidence="2" type="ORF">CAPTEDRAFT_170981</name>
</gene>
<dbReference type="EMBL" id="KB308559">
    <property type="protein sequence ID" value="ELT97460.1"/>
    <property type="molecule type" value="Genomic_DNA"/>
</dbReference>
<evidence type="ECO:0000313" key="4">
    <source>
        <dbReference type="Proteomes" id="UP000014760"/>
    </source>
</evidence>
<dbReference type="HOGENOM" id="CLU_071313_0_0_1"/>
<dbReference type="OMA" id="YNCAQHL"/>
<dbReference type="InterPro" id="IPR018163">
    <property type="entry name" value="Thr/Ala-tRNA-synth_IIc_edit"/>
</dbReference>
<dbReference type="PANTHER" id="PTHR42753:SF9">
    <property type="entry name" value="LARGE RIBOSOMAL SUBUNIT PROTEIN ML39"/>
    <property type="match status" value="1"/>
</dbReference>